<evidence type="ECO:0000313" key="11">
    <source>
        <dbReference type="EMBL" id="MBB5017881.1"/>
    </source>
</evidence>
<evidence type="ECO:0000256" key="10">
    <source>
        <dbReference type="SAM" id="Phobius"/>
    </source>
</evidence>
<dbReference type="InterPro" id="IPR045584">
    <property type="entry name" value="Pilin-like"/>
</dbReference>
<keyword evidence="5" id="KW-0488">Methylation</keyword>
<dbReference type="NCBIfam" id="TIGR02532">
    <property type="entry name" value="IV_pilin_GFxxxE"/>
    <property type="match status" value="1"/>
</dbReference>
<keyword evidence="9 10" id="KW-0472">Membrane</keyword>
<evidence type="ECO:0000256" key="9">
    <source>
        <dbReference type="ARBA" id="ARBA00023136"/>
    </source>
</evidence>
<organism evidence="11 12">
    <name type="scientific">Chitinivorax tropicus</name>
    <dbReference type="NCBI Taxonomy" id="714531"/>
    <lineage>
        <taxon>Bacteria</taxon>
        <taxon>Pseudomonadati</taxon>
        <taxon>Pseudomonadota</taxon>
        <taxon>Betaproteobacteria</taxon>
        <taxon>Chitinivorax</taxon>
    </lineage>
</organism>
<dbReference type="AlphaFoldDB" id="A0A840MRN5"/>
<dbReference type="Proteomes" id="UP000575898">
    <property type="component" value="Unassembled WGS sequence"/>
</dbReference>
<feature type="transmembrane region" description="Helical" evidence="10">
    <location>
        <begin position="12"/>
        <end position="32"/>
    </location>
</feature>
<dbReference type="InterPro" id="IPR010055">
    <property type="entry name" value="T2SS_protein-GspJ"/>
</dbReference>
<evidence type="ECO:0000256" key="4">
    <source>
        <dbReference type="ARBA" id="ARBA00022475"/>
    </source>
</evidence>
<evidence type="ECO:0000256" key="6">
    <source>
        <dbReference type="ARBA" id="ARBA00022519"/>
    </source>
</evidence>
<dbReference type="InterPro" id="IPR012902">
    <property type="entry name" value="N_methyl_site"/>
</dbReference>
<evidence type="ECO:0000256" key="5">
    <source>
        <dbReference type="ARBA" id="ARBA00022481"/>
    </source>
</evidence>
<comment type="caution">
    <text evidence="11">The sequence shown here is derived from an EMBL/GenBank/DDBJ whole genome shotgun (WGS) entry which is preliminary data.</text>
</comment>
<dbReference type="Pfam" id="PF11612">
    <property type="entry name" value="T2SSJ"/>
    <property type="match status" value="1"/>
</dbReference>
<proteinExistence type="inferred from homology"/>
<keyword evidence="7 10" id="KW-0812">Transmembrane</keyword>
<dbReference type="PROSITE" id="PS00409">
    <property type="entry name" value="PROKAR_NTER_METHYL"/>
    <property type="match status" value="1"/>
</dbReference>
<gene>
    <name evidence="11" type="ORF">HNQ59_001151</name>
</gene>
<evidence type="ECO:0000256" key="8">
    <source>
        <dbReference type="ARBA" id="ARBA00022989"/>
    </source>
</evidence>
<dbReference type="PANTHER" id="PTHR39583">
    <property type="entry name" value="TYPE II SECRETION SYSTEM PROTEIN J-RELATED"/>
    <property type="match status" value="1"/>
</dbReference>
<evidence type="ECO:0000313" key="12">
    <source>
        <dbReference type="Proteomes" id="UP000575898"/>
    </source>
</evidence>
<evidence type="ECO:0000256" key="1">
    <source>
        <dbReference type="ARBA" id="ARBA00004377"/>
    </source>
</evidence>
<keyword evidence="6" id="KW-0997">Cell inner membrane</keyword>
<sequence length="200" mass="22497">MRHQTQRGFTLLELLVALIVFAIMSVIAYGGLDRIMAVRARLDAENRKWRELTLILGRMEEDISLAVNRPYRDTFGNVKDPVAGNPQLFNADDANLHIVRVGPANGKGGTGEPMHVGYRLREGRLEMVRWAMLDQPMRDTPQVDVLLPQVKGFDVGFMNDQGSWDARWPPAGQQAVMPRAIRIVITLNSGEVIDRLWALP</sequence>
<comment type="subcellular location">
    <subcellularLocation>
        <location evidence="1">Cell inner membrane</location>
        <topology evidence="1">Single-pass membrane protein</topology>
    </subcellularLocation>
</comment>
<dbReference type="GO" id="GO:0005886">
    <property type="term" value="C:plasma membrane"/>
    <property type="evidence" value="ECO:0007669"/>
    <property type="project" value="UniProtKB-SubCell"/>
</dbReference>
<dbReference type="GO" id="GO:0015628">
    <property type="term" value="P:protein secretion by the type II secretion system"/>
    <property type="evidence" value="ECO:0007669"/>
    <property type="project" value="InterPro"/>
</dbReference>
<keyword evidence="4" id="KW-1003">Cell membrane</keyword>
<dbReference type="Gene3D" id="2.10.70.20">
    <property type="entry name" value="gspk-gspi-gspj complex like domains"/>
    <property type="match status" value="1"/>
</dbReference>
<comment type="similarity">
    <text evidence="2">Belongs to the GSP J family.</text>
</comment>
<evidence type="ECO:0000256" key="3">
    <source>
        <dbReference type="ARBA" id="ARBA00021539"/>
    </source>
</evidence>
<protein>
    <recommendedName>
        <fullName evidence="3">Type II secretion system protein J</fullName>
    </recommendedName>
</protein>
<reference evidence="11 12" key="1">
    <citation type="submission" date="2020-08" db="EMBL/GenBank/DDBJ databases">
        <title>Genomic Encyclopedia of Type Strains, Phase IV (KMG-IV): sequencing the most valuable type-strain genomes for metagenomic binning, comparative biology and taxonomic classification.</title>
        <authorList>
            <person name="Goeker M."/>
        </authorList>
    </citation>
    <scope>NUCLEOTIDE SEQUENCE [LARGE SCALE GENOMIC DNA]</scope>
    <source>
        <strain evidence="11 12">DSM 27165</strain>
    </source>
</reference>
<dbReference type="NCBIfam" id="TIGR01711">
    <property type="entry name" value="gspJ"/>
    <property type="match status" value="1"/>
</dbReference>
<evidence type="ECO:0000256" key="7">
    <source>
        <dbReference type="ARBA" id="ARBA00022692"/>
    </source>
</evidence>
<dbReference type="RefSeq" id="WP_184036324.1">
    <property type="nucleotide sequence ID" value="NZ_JACHHY010000005.1"/>
</dbReference>
<dbReference type="Pfam" id="PF07963">
    <property type="entry name" value="N_methyl"/>
    <property type="match status" value="1"/>
</dbReference>
<evidence type="ECO:0000256" key="2">
    <source>
        <dbReference type="ARBA" id="ARBA00011084"/>
    </source>
</evidence>
<dbReference type="Gene3D" id="3.10.610.10">
    <property type="entry name" value="GSPII I/J protein-like"/>
    <property type="match status" value="1"/>
</dbReference>
<dbReference type="SUPFAM" id="SSF54523">
    <property type="entry name" value="Pili subunits"/>
    <property type="match status" value="1"/>
</dbReference>
<keyword evidence="8 10" id="KW-1133">Transmembrane helix</keyword>
<keyword evidence="12" id="KW-1185">Reference proteome</keyword>
<dbReference type="InterPro" id="IPR051621">
    <property type="entry name" value="T2SS_protein_J"/>
</dbReference>
<dbReference type="PANTHER" id="PTHR39583:SF2">
    <property type="entry name" value="TYPE II SECRETION SYSTEM PROTEIN J"/>
    <property type="match status" value="1"/>
</dbReference>
<dbReference type="GO" id="GO:0015627">
    <property type="term" value="C:type II protein secretion system complex"/>
    <property type="evidence" value="ECO:0007669"/>
    <property type="project" value="InterPro"/>
</dbReference>
<name>A0A840MRN5_9PROT</name>
<accession>A0A840MRN5</accession>
<dbReference type="EMBL" id="JACHHY010000005">
    <property type="protein sequence ID" value="MBB5017881.1"/>
    <property type="molecule type" value="Genomic_DNA"/>
</dbReference>